<feature type="domain" description="Helix-turn-helix" evidence="1">
    <location>
        <begin position="95"/>
        <end position="136"/>
    </location>
</feature>
<feature type="non-terminal residue" evidence="2">
    <location>
        <position position="509"/>
    </location>
</feature>
<dbReference type="PANTHER" id="PTHR21301:SF12">
    <property type="match status" value="1"/>
</dbReference>
<proteinExistence type="predicted"/>
<sequence>MASYAKIYFNLRILIRCLVTGELSHRPLSSDQRCRMRFIDDVLFIWQGSQEDLDKFLEYLSVNTWNIKITTKFLLDSNGSLHTNIFRKETSVNTFLHATSRHPAHVVSAIPTRQFIRARRICDQDWVFEEQTRNLTKDISWTIYNKPTIWPRKLIDKLYLLHSLKRNQADKFDSLRITPLDKGKLHIYVLSKYWPILKQDHAIQQFLLDRPLITAKLNTGRSLLSLCTQNIFLVGSQSPKWGTWCCANCKGCKYIVKTNVFIDSSGEKEYKILHYINCRTSCVIYLATYLCEYIYVGMTTRELRVHILEHIKAPKDIRAASKISQGEMDMIKKLKPLARHFCECHPQQEYLLHFRGINRIYSGNRRGNMAQRLAQVECKWITVLKRMTPRGLNEQWERGSSGMLLQQKYWSFRLETRESKIFSTTYFNSPSTNTGAGGSTDGTTGATYLRNNDLWNTLWMAKEAGRVKRNDTGLRTSEILYGPMKRGLNLGEETFIGTKRDDNQTKSPT</sequence>
<protein>
    <recommendedName>
        <fullName evidence="1">Helix-turn-helix domain-containing protein</fullName>
    </recommendedName>
</protein>
<dbReference type="Proteomes" id="UP001176940">
    <property type="component" value="Unassembled WGS sequence"/>
</dbReference>
<gene>
    <name evidence="2" type="ORF">RIMI_LOCUS21114009</name>
</gene>
<dbReference type="EMBL" id="CAUEEQ010073183">
    <property type="protein sequence ID" value="CAJ0966254.1"/>
    <property type="molecule type" value="Genomic_DNA"/>
</dbReference>
<dbReference type="InterPro" id="IPR058912">
    <property type="entry name" value="HTH_animal"/>
</dbReference>
<keyword evidence="3" id="KW-1185">Reference proteome</keyword>
<accession>A0ABN9MKN2</accession>
<evidence type="ECO:0000313" key="2">
    <source>
        <dbReference type="EMBL" id="CAJ0966254.1"/>
    </source>
</evidence>
<dbReference type="Pfam" id="PF26215">
    <property type="entry name" value="HTH_animal"/>
    <property type="match status" value="1"/>
</dbReference>
<evidence type="ECO:0000313" key="3">
    <source>
        <dbReference type="Proteomes" id="UP001176940"/>
    </source>
</evidence>
<evidence type="ECO:0000259" key="1">
    <source>
        <dbReference type="Pfam" id="PF26215"/>
    </source>
</evidence>
<comment type="caution">
    <text evidence="2">The sequence shown here is derived from an EMBL/GenBank/DDBJ whole genome shotgun (WGS) entry which is preliminary data.</text>
</comment>
<reference evidence="2" key="1">
    <citation type="submission" date="2023-07" db="EMBL/GenBank/DDBJ databases">
        <authorList>
            <person name="Stuckert A."/>
        </authorList>
    </citation>
    <scope>NUCLEOTIDE SEQUENCE</scope>
</reference>
<organism evidence="2 3">
    <name type="scientific">Ranitomeya imitator</name>
    <name type="common">mimic poison frog</name>
    <dbReference type="NCBI Taxonomy" id="111125"/>
    <lineage>
        <taxon>Eukaryota</taxon>
        <taxon>Metazoa</taxon>
        <taxon>Chordata</taxon>
        <taxon>Craniata</taxon>
        <taxon>Vertebrata</taxon>
        <taxon>Euteleostomi</taxon>
        <taxon>Amphibia</taxon>
        <taxon>Batrachia</taxon>
        <taxon>Anura</taxon>
        <taxon>Neobatrachia</taxon>
        <taxon>Hyloidea</taxon>
        <taxon>Dendrobatidae</taxon>
        <taxon>Dendrobatinae</taxon>
        <taxon>Ranitomeya</taxon>
    </lineage>
</organism>
<name>A0ABN9MKN2_9NEOB</name>
<dbReference type="PANTHER" id="PTHR21301">
    <property type="entry name" value="REVERSE TRANSCRIPTASE"/>
    <property type="match status" value="1"/>
</dbReference>